<dbReference type="AlphaFoldDB" id="A0A562KX28"/>
<dbReference type="PIRSF" id="PIRSF028561">
    <property type="entry name" value="Ac_Trasf"/>
    <property type="match status" value="1"/>
</dbReference>
<evidence type="ECO:0000313" key="7">
    <source>
        <dbReference type="EMBL" id="TWH99961.1"/>
    </source>
</evidence>
<evidence type="ECO:0000256" key="6">
    <source>
        <dbReference type="ARBA" id="ARBA00023315"/>
    </source>
</evidence>
<sequence>MSTAWRQRPEGGGRVAIWLIRAISRYLGRAPARALLYPITLYFLLRRGPERRASRAYLARTLGRPATLWDVARHIHTFSATILDRVFLLGDRDMSRFDMRVSGVDAVRAQLDEGRGVLLIGSHLGSFEALRGLAQSRPDIKVRAVLDKSQTPAMTQLLEELNPGVAAGVIDAAQGGLAVTLAIKQATDEGAMVTLLADRVYPGETVVRAPFLGEAADFPSSPWLIAAALQVPVSLAFGLYRGGNRYDLVFETFSDGIRIERHHRAQALAGLVARYAQRLEHHARAMPYNWFNFYDFWKHDDDGSGQAHTAAEANLAAGDSDAARRRLRQQRALRRA</sequence>
<dbReference type="EMBL" id="VLKN01000008">
    <property type="protein sequence ID" value="TWH99961.1"/>
    <property type="molecule type" value="Genomic_DNA"/>
</dbReference>
<evidence type="ECO:0000313" key="8">
    <source>
        <dbReference type="Proteomes" id="UP000315167"/>
    </source>
</evidence>
<dbReference type="PANTHER" id="PTHR30606">
    <property type="entry name" value="LIPID A BIOSYNTHESIS LAUROYL ACYLTRANSFERASE"/>
    <property type="match status" value="1"/>
</dbReference>
<evidence type="ECO:0000256" key="2">
    <source>
        <dbReference type="ARBA" id="ARBA00022475"/>
    </source>
</evidence>
<accession>A0A562KX28</accession>
<evidence type="ECO:0000256" key="4">
    <source>
        <dbReference type="ARBA" id="ARBA00022679"/>
    </source>
</evidence>
<keyword evidence="6 7" id="KW-0012">Acyltransferase</keyword>
<keyword evidence="5" id="KW-0472">Membrane</keyword>
<dbReference type="CDD" id="cd07984">
    <property type="entry name" value="LPLAT_LABLAT-like"/>
    <property type="match status" value="1"/>
</dbReference>
<dbReference type="InterPro" id="IPR014548">
    <property type="entry name" value="Ac_Trasf"/>
</dbReference>
<dbReference type="GO" id="GO:0005886">
    <property type="term" value="C:plasma membrane"/>
    <property type="evidence" value="ECO:0007669"/>
    <property type="project" value="UniProtKB-SubCell"/>
</dbReference>
<dbReference type="RefSeq" id="WP_144900457.1">
    <property type="nucleotide sequence ID" value="NZ_VLKN01000008.1"/>
</dbReference>
<comment type="subcellular location">
    <subcellularLocation>
        <location evidence="1">Cell inner membrane</location>
    </subcellularLocation>
</comment>
<keyword evidence="4 7" id="KW-0808">Transferase</keyword>
<dbReference type="OrthoDB" id="9808633at2"/>
<proteinExistence type="predicted"/>
<dbReference type="PANTHER" id="PTHR30606:SF9">
    <property type="entry name" value="LIPID A BIOSYNTHESIS LAUROYLTRANSFERASE"/>
    <property type="match status" value="1"/>
</dbReference>
<gene>
    <name evidence="7" type="ORF">IP90_02968</name>
</gene>
<protein>
    <submittedName>
        <fullName evidence="7">Putative LPLAT superfamily acyltransferase</fullName>
    </submittedName>
</protein>
<dbReference type="Pfam" id="PF03279">
    <property type="entry name" value="Lip_A_acyltrans"/>
    <property type="match status" value="1"/>
</dbReference>
<name>A0A562KX28_9GAMM</name>
<evidence type="ECO:0000256" key="1">
    <source>
        <dbReference type="ARBA" id="ARBA00004533"/>
    </source>
</evidence>
<dbReference type="Proteomes" id="UP000315167">
    <property type="component" value="Unassembled WGS sequence"/>
</dbReference>
<evidence type="ECO:0000256" key="5">
    <source>
        <dbReference type="ARBA" id="ARBA00023136"/>
    </source>
</evidence>
<dbReference type="GO" id="GO:0016746">
    <property type="term" value="F:acyltransferase activity"/>
    <property type="evidence" value="ECO:0007669"/>
    <property type="project" value="UniProtKB-KW"/>
</dbReference>
<organism evidence="7 8">
    <name type="scientific">Luteimonas cucumeris</name>
    <dbReference type="NCBI Taxonomy" id="985012"/>
    <lineage>
        <taxon>Bacteria</taxon>
        <taxon>Pseudomonadati</taxon>
        <taxon>Pseudomonadota</taxon>
        <taxon>Gammaproteobacteria</taxon>
        <taxon>Lysobacterales</taxon>
        <taxon>Lysobacteraceae</taxon>
        <taxon>Luteimonas</taxon>
    </lineage>
</organism>
<comment type="caution">
    <text evidence="7">The sequence shown here is derived from an EMBL/GenBank/DDBJ whole genome shotgun (WGS) entry which is preliminary data.</text>
</comment>
<keyword evidence="3" id="KW-0997">Cell inner membrane</keyword>
<keyword evidence="2" id="KW-1003">Cell membrane</keyword>
<dbReference type="InterPro" id="IPR004960">
    <property type="entry name" value="LipA_acyltrans"/>
</dbReference>
<dbReference type="GO" id="GO:0009247">
    <property type="term" value="P:glycolipid biosynthetic process"/>
    <property type="evidence" value="ECO:0007669"/>
    <property type="project" value="UniProtKB-ARBA"/>
</dbReference>
<reference evidence="7 8" key="1">
    <citation type="journal article" date="2015" name="Stand. Genomic Sci.">
        <title>Genomic Encyclopedia of Bacterial and Archaeal Type Strains, Phase III: the genomes of soil and plant-associated and newly described type strains.</title>
        <authorList>
            <person name="Whitman W.B."/>
            <person name="Woyke T."/>
            <person name="Klenk H.P."/>
            <person name="Zhou Y."/>
            <person name="Lilburn T.G."/>
            <person name="Beck B.J."/>
            <person name="De Vos P."/>
            <person name="Vandamme P."/>
            <person name="Eisen J.A."/>
            <person name="Garrity G."/>
            <person name="Hugenholtz P."/>
            <person name="Kyrpides N.C."/>
        </authorList>
    </citation>
    <scope>NUCLEOTIDE SEQUENCE [LARGE SCALE GENOMIC DNA]</scope>
    <source>
        <strain evidence="7 8">CGMCC 1.10821</strain>
    </source>
</reference>
<keyword evidence="8" id="KW-1185">Reference proteome</keyword>
<evidence type="ECO:0000256" key="3">
    <source>
        <dbReference type="ARBA" id="ARBA00022519"/>
    </source>
</evidence>